<comment type="caution">
    <text evidence="1">The sequence shown here is derived from an EMBL/GenBank/DDBJ whole genome shotgun (WGS) entry which is preliminary data.</text>
</comment>
<dbReference type="RefSeq" id="WP_379160688.1">
    <property type="nucleotide sequence ID" value="NZ_JBHSRJ010000009.1"/>
</dbReference>
<dbReference type="Proteomes" id="UP001596135">
    <property type="component" value="Unassembled WGS sequence"/>
</dbReference>
<evidence type="ECO:0000313" key="2">
    <source>
        <dbReference type="Proteomes" id="UP001596135"/>
    </source>
</evidence>
<evidence type="ECO:0000313" key="1">
    <source>
        <dbReference type="EMBL" id="MFC6046164.1"/>
    </source>
</evidence>
<proteinExistence type="predicted"/>
<keyword evidence="2" id="KW-1185">Reference proteome</keyword>
<reference evidence="2" key="1">
    <citation type="journal article" date="2019" name="Int. J. Syst. Evol. Microbiol.">
        <title>The Global Catalogue of Microorganisms (GCM) 10K type strain sequencing project: providing services to taxonomists for standard genome sequencing and annotation.</title>
        <authorList>
            <consortium name="The Broad Institute Genomics Platform"/>
            <consortium name="The Broad Institute Genome Sequencing Center for Infectious Disease"/>
            <person name="Wu L."/>
            <person name="Ma J."/>
        </authorList>
    </citation>
    <scope>NUCLEOTIDE SEQUENCE [LARGE SCALE GENOMIC DNA]</scope>
    <source>
        <strain evidence="2">CCUG 54522</strain>
    </source>
</reference>
<name>A0ABW1LRX3_9ACTN</name>
<gene>
    <name evidence="1" type="ORF">ACFPYL_23975</name>
</gene>
<protein>
    <submittedName>
        <fullName evidence="1">Uncharacterized protein</fullName>
    </submittedName>
</protein>
<dbReference type="EMBL" id="JBHSRJ010000009">
    <property type="protein sequence ID" value="MFC6046164.1"/>
    <property type="molecule type" value="Genomic_DNA"/>
</dbReference>
<accession>A0ABW1LRX3</accession>
<sequence length="59" mass="6914">MWVAVVFGVIALVMLVSWSGRRGRGVDRDRLRDTRVRDARKVSGYRIPRATPPRRDDRY</sequence>
<organism evidence="1 2">
    <name type="scientific">Nocardioides hankookensis</name>
    <dbReference type="NCBI Taxonomy" id="443157"/>
    <lineage>
        <taxon>Bacteria</taxon>
        <taxon>Bacillati</taxon>
        <taxon>Actinomycetota</taxon>
        <taxon>Actinomycetes</taxon>
        <taxon>Propionibacteriales</taxon>
        <taxon>Nocardioidaceae</taxon>
        <taxon>Nocardioides</taxon>
    </lineage>
</organism>